<protein>
    <submittedName>
        <fullName evidence="9">DnaJ homolog subfamily B member 14-like</fullName>
    </submittedName>
</protein>
<feature type="region of interest" description="Disordered" evidence="6">
    <location>
        <begin position="53"/>
        <end position="103"/>
    </location>
</feature>
<dbReference type="FunCoup" id="A0A6P6YEU2">
    <property type="interactions" value="1585"/>
</dbReference>
<dbReference type="InParanoid" id="A0A6P6YEU2"/>
<dbReference type="Pfam" id="PF09320">
    <property type="entry name" value="DUF1977"/>
    <property type="match status" value="1"/>
</dbReference>
<dbReference type="PROSITE" id="PS00636">
    <property type="entry name" value="DNAJ_1"/>
    <property type="match status" value="1"/>
</dbReference>
<dbReference type="AlphaFoldDB" id="A0A6P6YEU2"/>
<reference evidence="9" key="1">
    <citation type="submission" date="2025-08" db="UniProtKB">
        <authorList>
            <consortium name="RefSeq"/>
        </authorList>
    </citation>
    <scope>IDENTIFICATION</scope>
    <source>
        <strain evidence="9">Airmid</strain>
    </source>
</reference>
<dbReference type="OMA" id="ARSREHN"/>
<feature type="compositionally biased region" description="Polar residues" evidence="6">
    <location>
        <begin position="59"/>
        <end position="70"/>
    </location>
</feature>
<dbReference type="GO" id="GO:0071218">
    <property type="term" value="P:cellular response to misfolded protein"/>
    <property type="evidence" value="ECO:0007669"/>
    <property type="project" value="TreeGrafter"/>
</dbReference>
<name>A0A6P6YEU2_DERPT</name>
<feature type="compositionally biased region" description="Low complexity" evidence="6">
    <location>
        <begin position="77"/>
        <end position="95"/>
    </location>
</feature>
<keyword evidence="8" id="KW-1185">Reference proteome</keyword>
<dbReference type="OrthoDB" id="442087at2759"/>
<dbReference type="PANTHER" id="PTHR43908:SF3">
    <property type="entry name" value="AT29763P-RELATED"/>
    <property type="match status" value="1"/>
</dbReference>
<dbReference type="PRINTS" id="PR00625">
    <property type="entry name" value="JDOMAIN"/>
</dbReference>
<sequence length="382" mass="44357">MEGNKDESERCMAIAEQSLSKKEFDKAVKFAQKADQLYSTEVTKRLLNKAKLLAESRHNNQTSDENSYNNHQRKNSESSNNINNDEQSKSSSSSSTATNDQPKSVDYIRNCKDYYEILSVSKQATDKEIKTQYRKLALQFHPDKNKEPGAAEAFKAIGNAFAVLSDPEKRRKYDQIGTIDDSDYPSFSSRRRGYDYSRGFEDFNADEIFNMFFGGGFPTGNVYVYRNGNGGWNQHHSHHHHQRTNRQHESQATAGYTVLLQILPILFFICISLLSNLVPDNPYSLQRSSKYPYQRFTENLEVPYFVKENFERDYRDSLSQIEKHVEESFISNLQTSCFKERNYKENLIYRARFLRDTAMESKAQSLKTPSCDRLVQIQKSYY</sequence>
<dbReference type="InterPro" id="IPR001623">
    <property type="entry name" value="DnaJ_domain"/>
</dbReference>
<organism evidence="8 9">
    <name type="scientific">Dermatophagoides pteronyssinus</name>
    <name type="common">European house dust mite</name>
    <dbReference type="NCBI Taxonomy" id="6956"/>
    <lineage>
        <taxon>Eukaryota</taxon>
        <taxon>Metazoa</taxon>
        <taxon>Ecdysozoa</taxon>
        <taxon>Arthropoda</taxon>
        <taxon>Chelicerata</taxon>
        <taxon>Arachnida</taxon>
        <taxon>Acari</taxon>
        <taxon>Acariformes</taxon>
        <taxon>Sarcoptiformes</taxon>
        <taxon>Astigmata</taxon>
        <taxon>Psoroptidia</taxon>
        <taxon>Analgoidea</taxon>
        <taxon>Pyroglyphidae</taxon>
        <taxon>Dermatophagoidinae</taxon>
        <taxon>Dermatophagoides</taxon>
    </lineage>
</organism>
<evidence type="ECO:0000313" key="9">
    <source>
        <dbReference type="RefSeq" id="XP_027203284.1"/>
    </source>
</evidence>
<dbReference type="Pfam" id="PF00226">
    <property type="entry name" value="DnaJ"/>
    <property type="match status" value="1"/>
</dbReference>
<evidence type="ECO:0000259" key="7">
    <source>
        <dbReference type="PROSITE" id="PS50076"/>
    </source>
</evidence>
<evidence type="ECO:0000256" key="1">
    <source>
        <dbReference type="ARBA" id="ARBA00004389"/>
    </source>
</evidence>
<accession>A0A6P6YEU2</accession>
<dbReference type="PROSITE" id="PS50076">
    <property type="entry name" value="DNAJ_2"/>
    <property type="match status" value="1"/>
</dbReference>
<dbReference type="PANTHER" id="PTHR43908">
    <property type="entry name" value="AT29763P-RELATED"/>
    <property type="match status" value="1"/>
</dbReference>
<dbReference type="InterPro" id="IPR036869">
    <property type="entry name" value="J_dom_sf"/>
</dbReference>
<comment type="subcellular location">
    <subcellularLocation>
        <location evidence="1">Endoplasmic reticulum membrane</location>
        <topology evidence="1">Single-pass membrane protein</topology>
    </subcellularLocation>
</comment>
<dbReference type="GO" id="GO:0030544">
    <property type="term" value="F:Hsp70 protein binding"/>
    <property type="evidence" value="ECO:0007669"/>
    <property type="project" value="TreeGrafter"/>
</dbReference>
<evidence type="ECO:0000256" key="3">
    <source>
        <dbReference type="ARBA" id="ARBA00022824"/>
    </source>
</evidence>
<keyword evidence="2" id="KW-0812">Transmembrane</keyword>
<keyword evidence="3" id="KW-0256">Endoplasmic reticulum</keyword>
<evidence type="ECO:0000256" key="5">
    <source>
        <dbReference type="ARBA" id="ARBA00023136"/>
    </source>
</evidence>
<evidence type="ECO:0000256" key="4">
    <source>
        <dbReference type="ARBA" id="ARBA00022989"/>
    </source>
</evidence>
<dbReference type="InterPro" id="IPR018253">
    <property type="entry name" value="DnaJ_domain_CS"/>
</dbReference>
<dbReference type="Proteomes" id="UP000515146">
    <property type="component" value="Unplaced"/>
</dbReference>
<evidence type="ECO:0000256" key="2">
    <source>
        <dbReference type="ARBA" id="ARBA00022692"/>
    </source>
</evidence>
<dbReference type="SUPFAM" id="SSF46565">
    <property type="entry name" value="Chaperone J-domain"/>
    <property type="match status" value="1"/>
</dbReference>
<evidence type="ECO:0000313" key="8">
    <source>
        <dbReference type="Proteomes" id="UP000515146"/>
    </source>
</evidence>
<keyword evidence="5" id="KW-0472">Membrane</keyword>
<feature type="domain" description="J" evidence="7">
    <location>
        <begin position="113"/>
        <end position="177"/>
    </location>
</feature>
<evidence type="ECO:0000256" key="6">
    <source>
        <dbReference type="SAM" id="MobiDB-lite"/>
    </source>
</evidence>
<dbReference type="KEGG" id="dpte:113797148"/>
<dbReference type="InterPro" id="IPR051100">
    <property type="entry name" value="DnaJ_subfamily_B/C"/>
</dbReference>
<proteinExistence type="predicted"/>
<dbReference type="InterPro" id="IPR015399">
    <property type="entry name" value="DUF1977_DnaJ-like"/>
</dbReference>
<dbReference type="CDD" id="cd06257">
    <property type="entry name" value="DnaJ"/>
    <property type="match status" value="1"/>
</dbReference>
<dbReference type="Gene3D" id="1.10.287.110">
    <property type="entry name" value="DnaJ domain"/>
    <property type="match status" value="1"/>
</dbReference>
<gene>
    <name evidence="9" type="primary">LOC113797148</name>
</gene>
<dbReference type="FunFam" id="1.10.287.110:FF:000070">
    <property type="entry name" value="Endoplasmic reticulum protein, putative"/>
    <property type="match status" value="1"/>
</dbReference>
<dbReference type="GO" id="GO:0005789">
    <property type="term" value="C:endoplasmic reticulum membrane"/>
    <property type="evidence" value="ECO:0007669"/>
    <property type="project" value="UniProtKB-SubCell"/>
</dbReference>
<keyword evidence="4" id="KW-1133">Transmembrane helix</keyword>
<dbReference type="SMART" id="SM00271">
    <property type="entry name" value="DnaJ"/>
    <property type="match status" value="1"/>
</dbReference>
<dbReference type="RefSeq" id="XP_027203284.1">
    <property type="nucleotide sequence ID" value="XM_027347483.1"/>
</dbReference>